<feature type="domain" description="F-box associated beta-propeller type 1" evidence="1">
    <location>
        <begin position="145"/>
        <end position="299"/>
    </location>
</feature>
<dbReference type="Pfam" id="PF07734">
    <property type="entry name" value="FBA_1"/>
    <property type="match status" value="1"/>
</dbReference>
<evidence type="ECO:0000259" key="1">
    <source>
        <dbReference type="Pfam" id="PF07734"/>
    </source>
</evidence>
<reference evidence="3" key="1">
    <citation type="submission" date="2025-08" db="UniProtKB">
        <authorList>
            <consortium name="RefSeq"/>
        </authorList>
    </citation>
    <scope>IDENTIFICATION</scope>
    <source>
        <tissue evidence="3">Fruit stalk</tissue>
    </source>
</reference>
<proteinExistence type="predicted"/>
<evidence type="ECO:0000313" key="2">
    <source>
        <dbReference type="Proteomes" id="UP000515121"/>
    </source>
</evidence>
<dbReference type="GeneID" id="111293004"/>
<dbReference type="OrthoDB" id="1916346at2759"/>
<dbReference type="PANTHER" id="PTHR31672:SF13">
    <property type="entry name" value="F-BOX PROTEIN CPR30-LIKE"/>
    <property type="match status" value="1"/>
</dbReference>
<dbReference type="PANTHER" id="PTHR31672">
    <property type="entry name" value="BNACNNG10540D PROTEIN"/>
    <property type="match status" value="1"/>
</dbReference>
<organism evidence="2 3">
    <name type="scientific">Durio zibethinus</name>
    <name type="common">Durian</name>
    <dbReference type="NCBI Taxonomy" id="66656"/>
    <lineage>
        <taxon>Eukaryota</taxon>
        <taxon>Viridiplantae</taxon>
        <taxon>Streptophyta</taxon>
        <taxon>Embryophyta</taxon>
        <taxon>Tracheophyta</taxon>
        <taxon>Spermatophyta</taxon>
        <taxon>Magnoliopsida</taxon>
        <taxon>eudicotyledons</taxon>
        <taxon>Gunneridae</taxon>
        <taxon>Pentapetalae</taxon>
        <taxon>rosids</taxon>
        <taxon>malvids</taxon>
        <taxon>Malvales</taxon>
        <taxon>Malvaceae</taxon>
        <taxon>Helicteroideae</taxon>
        <taxon>Durio</taxon>
    </lineage>
</organism>
<protein>
    <submittedName>
        <fullName evidence="3">F-box/LRR-repeat/kelch-repeat protein At1g11620 isoform X1</fullName>
    </submittedName>
</protein>
<sequence length="403" mass="44513">MKTSLQSLDQKAPCRSNKYIKTKTNISVRSGESSSSMDRGKKLTNFYGNKNCKIYMDLKDVIRENALPYLPAKSLFRCTGVCRDWKLQISTPLFAHNQTNSFRSTSGFFYQTQAGMPSFLSLDPMAYGVPDPSLSFLPEPVDIRTSCNGLLCCQGRSGYLAYYICNPVTKHWKKLPKPDADHGPDPAVVLVFEPSLLNFFADYKLVCAFPSELGGYEFEIYSSEKGSWRTSGEICFADRKLLPKTGVHVNGIVYWLSRQGITAFDLNSERSQLLSSAPGALGMTNGKLCAVHVRGQGLVVNMLSNTHSNTMQMCSNARTWVEMRPENNLDIPLPAESSNYSGRHGHGHGHGGVVFVGGDVVLLQNGNIFCSYDMKKKASNYLGEINIDTNAAIVGYVNSLVEL</sequence>
<dbReference type="InterPro" id="IPR017451">
    <property type="entry name" value="F-box-assoc_interact_dom"/>
</dbReference>
<name>A0A6P5YM56_DURZI</name>
<dbReference type="KEGG" id="dzi:111293004"/>
<gene>
    <name evidence="3" type="primary">LOC111293004</name>
</gene>
<dbReference type="Proteomes" id="UP000515121">
    <property type="component" value="Unplaced"/>
</dbReference>
<dbReference type="RefSeq" id="XP_022741412.1">
    <property type="nucleotide sequence ID" value="XM_022885677.1"/>
</dbReference>
<dbReference type="InterPro" id="IPR036047">
    <property type="entry name" value="F-box-like_dom_sf"/>
</dbReference>
<evidence type="ECO:0000313" key="3">
    <source>
        <dbReference type="RefSeq" id="XP_022741412.1"/>
    </source>
</evidence>
<dbReference type="InterPro" id="IPR006527">
    <property type="entry name" value="F-box-assoc_dom_typ1"/>
</dbReference>
<keyword evidence="2" id="KW-1185">Reference proteome</keyword>
<dbReference type="InterPro" id="IPR050796">
    <property type="entry name" value="SCF_F-box_component"/>
</dbReference>
<dbReference type="NCBIfam" id="TIGR01640">
    <property type="entry name" value="F_box_assoc_1"/>
    <property type="match status" value="1"/>
</dbReference>
<dbReference type="AlphaFoldDB" id="A0A6P5YM56"/>
<accession>A0A6P5YM56</accession>
<dbReference type="SUPFAM" id="SSF81383">
    <property type="entry name" value="F-box domain"/>
    <property type="match status" value="1"/>
</dbReference>